<dbReference type="AlphaFoldDB" id="A0A0M0L8X4"/>
<dbReference type="InterPro" id="IPR000594">
    <property type="entry name" value="ThiF_NAD_FAD-bd"/>
</dbReference>
<dbReference type="SUPFAM" id="SSF69572">
    <property type="entry name" value="Activating enzymes of the ubiquitin-like proteins"/>
    <property type="match status" value="1"/>
</dbReference>
<dbReference type="PANTHER" id="PTHR10953">
    <property type="entry name" value="UBIQUITIN-ACTIVATING ENZYME E1"/>
    <property type="match status" value="1"/>
</dbReference>
<comment type="caution">
    <text evidence="3">The sequence shown here is derived from an EMBL/GenBank/DDBJ whole genome shotgun (WGS) entry which is preliminary data.</text>
</comment>
<dbReference type="Gene3D" id="3.40.50.720">
    <property type="entry name" value="NAD(P)-binding Rossmann-like Domain"/>
    <property type="match status" value="1"/>
</dbReference>
<dbReference type="STRING" id="284581.AMD01_07125"/>
<dbReference type="RefSeq" id="WP_053400705.1">
    <property type="nucleotide sequence ID" value="NZ_JAUKEN010000002.1"/>
</dbReference>
<dbReference type="OrthoDB" id="9804286at2"/>
<dbReference type="EMBL" id="LILC01000010">
    <property type="protein sequence ID" value="KOO47118.1"/>
    <property type="molecule type" value="Genomic_DNA"/>
</dbReference>
<dbReference type="Proteomes" id="UP000037558">
    <property type="component" value="Unassembled WGS sequence"/>
</dbReference>
<dbReference type="FunFam" id="3.40.50.720:FF:000080">
    <property type="entry name" value="Thiazole biosynthesis adenylyltransferase ThiF"/>
    <property type="match status" value="1"/>
</dbReference>
<sequence length="340" mass="37586">MSSERYSRQELFTPIGKSGQEKIVSKHVLIIGAGALGTASAEALVRAGVGTVTIIDRDYVEWSNLQRQQLYTEENAERRTPKAVAAKNRLQEVNSSVNIHAHVMDGNIEELESLITQGVDVIIDATDNFDTRLIINDLAQKHQVPWVYGACVGSYGISYTILPGETPCLSCLLDTVPMGGMTCDTVGIISPAVQMVVSYQVTEVLKLLVEDKASLRKKLVSFDLWKNQHTMIAVDKVKKADCPSCGEQATYPFLAYENQTKTAVLCGRNTVQIRPAEGMKRSLDAVAESLRPHGKVEQNPYLVSLTMDEKRLVVFQDGRAFIHGTNDISEAKTIYYRYLG</sequence>
<accession>A0A0M0L8X4</accession>
<dbReference type="NCBIfam" id="NF009123">
    <property type="entry name" value="PRK12475.1"/>
    <property type="match status" value="1"/>
</dbReference>
<evidence type="ECO:0000313" key="4">
    <source>
        <dbReference type="Proteomes" id="UP000037558"/>
    </source>
</evidence>
<dbReference type="CDD" id="cd00757">
    <property type="entry name" value="ThiF_MoeB_HesA_family"/>
    <property type="match status" value="1"/>
</dbReference>
<dbReference type="Pfam" id="PF00899">
    <property type="entry name" value="ThiF"/>
    <property type="match status" value="1"/>
</dbReference>
<dbReference type="InterPro" id="IPR045886">
    <property type="entry name" value="ThiF/MoeB/HesA"/>
</dbReference>
<dbReference type="GO" id="GO:0008146">
    <property type="term" value="F:sulfotransferase activity"/>
    <property type="evidence" value="ECO:0007669"/>
    <property type="project" value="TreeGrafter"/>
</dbReference>
<comment type="similarity">
    <text evidence="1">Belongs to the HesA/MoeB/ThiF family.</text>
</comment>
<gene>
    <name evidence="3" type="ORF">AMD01_07125</name>
</gene>
<name>A0A0M0L8X4_9BACI</name>
<dbReference type="GO" id="GO:0008641">
    <property type="term" value="F:ubiquitin-like modifier activating enzyme activity"/>
    <property type="evidence" value="ECO:0007669"/>
    <property type="project" value="InterPro"/>
</dbReference>
<keyword evidence="4" id="KW-1185">Reference proteome</keyword>
<feature type="domain" description="THIF-type NAD/FAD binding fold" evidence="2">
    <location>
        <begin position="6"/>
        <end position="243"/>
    </location>
</feature>
<evidence type="ECO:0000313" key="3">
    <source>
        <dbReference type="EMBL" id="KOO47118.1"/>
    </source>
</evidence>
<evidence type="ECO:0000256" key="1">
    <source>
        <dbReference type="ARBA" id="ARBA00009919"/>
    </source>
</evidence>
<dbReference type="GO" id="GO:0004792">
    <property type="term" value="F:thiosulfate-cyanide sulfurtransferase activity"/>
    <property type="evidence" value="ECO:0007669"/>
    <property type="project" value="TreeGrafter"/>
</dbReference>
<protein>
    <submittedName>
        <fullName evidence="3">Thiamine biosynthesis protein MoeB</fullName>
    </submittedName>
</protein>
<evidence type="ECO:0000259" key="2">
    <source>
        <dbReference type="Pfam" id="PF00899"/>
    </source>
</evidence>
<reference evidence="4" key="1">
    <citation type="submission" date="2015-08" db="EMBL/GenBank/DDBJ databases">
        <title>Fjat-14210 dsm16467.</title>
        <authorList>
            <person name="Liu B."/>
            <person name="Wang J."/>
            <person name="Zhu Y."/>
            <person name="Liu G."/>
            <person name="Chen Q."/>
            <person name="Chen Z."/>
            <person name="Lan J."/>
            <person name="Che J."/>
            <person name="Ge C."/>
            <person name="Shi H."/>
            <person name="Pan Z."/>
            <person name="Liu X."/>
        </authorList>
    </citation>
    <scope>NUCLEOTIDE SEQUENCE [LARGE SCALE GENOMIC DNA]</scope>
    <source>
        <strain evidence="4">DSM 16467</strain>
    </source>
</reference>
<dbReference type="GO" id="GO:0005829">
    <property type="term" value="C:cytosol"/>
    <property type="evidence" value="ECO:0007669"/>
    <property type="project" value="TreeGrafter"/>
</dbReference>
<dbReference type="PANTHER" id="PTHR10953:SF102">
    <property type="entry name" value="ADENYLYLTRANSFERASE AND SULFURTRANSFERASE MOCS3"/>
    <property type="match status" value="1"/>
</dbReference>
<dbReference type="PATRIC" id="fig|284581.3.peg.1306"/>
<organism evidence="3 4">
    <name type="scientific">Priestia koreensis</name>
    <dbReference type="NCBI Taxonomy" id="284581"/>
    <lineage>
        <taxon>Bacteria</taxon>
        <taxon>Bacillati</taxon>
        <taxon>Bacillota</taxon>
        <taxon>Bacilli</taxon>
        <taxon>Bacillales</taxon>
        <taxon>Bacillaceae</taxon>
        <taxon>Priestia</taxon>
    </lineage>
</organism>
<dbReference type="GO" id="GO:0016779">
    <property type="term" value="F:nucleotidyltransferase activity"/>
    <property type="evidence" value="ECO:0007669"/>
    <property type="project" value="TreeGrafter"/>
</dbReference>
<dbReference type="InterPro" id="IPR035985">
    <property type="entry name" value="Ubiquitin-activating_enz"/>
</dbReference>
<proteinExistence type="inferred from homology"/>